<evidence type="ECO:0000313" key="3">
    <source>
        <dbReference type="Proteomes" id="UP001164746"/>
    </source>
</evidence>
<protein>
    <recommendedName>
        <fullName evidence="1">Snake toxin/toxin-like domain-containing protein</fullName>
    </recommendedName>
</protein>
<feature type="domain" description="Snake toxin/toxin-like" evidence="1">
    <location>
        <begin position="104"/>
        <end position="150"/>
    </location>
</feature>
<dbReference type="Pfam" id="PF00087">
    <property type="entry name" value="Toxin_TOLIP"/>
    <property type="match status" value="1"/>
</dbReference>
<accession>A0ABY7F512</accession>
<reference evidence="2" key="1">
    <citation type="submission" date="2022-11" db="EMBL/GenBank/DDBJ databases">
        <title>Centuries of genome instability and evolution in soft-shell clam transmissible cancer (bioRxiv).</title>
        <authorList>
            <person name="Hart S.F.M."/>
            <person name="Yonemitsu M.A."/>
            <person name="Giersch R.M."/>
            <person name="Beal B.F."/>
            <person name="Arriagada G."/>
            <person name="Davis B.W."/>
            <person name="Ostrander E.A."/>
            <person name="Goff S.P."/>
            <person name="Metzger M.J."/>
        </authorList>
    </citation>
    <scope>NUCLEOTIDE SEQUENCE</scope>
    <source>
        <strain evidence="2">MELC-2E11</strain>
        <tissue evidence="2">Siphon/mantle</tissue>
    </source>
</reference>
<sequence>MPTSCQPTLLTPSMSTLCHYTLLTSSTSTSCEHTLLTPSMPTSCQHSLLTPSTSTSCQHTLLTSSMSTSCQQTILTSSTSTSCQHTLLTLQCQLLVLQYGIYGLECYTCASETTADSCTQQTTCAYGEVCMLQIQSSRRRNPVFETKCASLIVSP</sequence>
<proteinExistence type="predicted"/>
<evidence type="ECO:0000259" key="1">
    <source>
        <dbReference type="Pfam" id="PF00087"/>
    </source>
</evidence>
<keyword evidence="3" id="KW-1185">Reference proteome</keyword>
<organism evidence="2 3">
    <name type="scientific">Mya arenaria</name>
    <name type="common">Soft-shell clam</name>
    <dbReference type="NCBI Taxonomy" id="6604"/>
    <lineage>
        <taxon>Eukaryota</taxon>
        <taxon>Metazoa</taxon>
        <taxon>Spiralia</taxon>
        <taxon>Lophotrochozoa</taxon>
        <taxon>Mollusca</taxon>
        <taxon>Bivalvia</taxon>
        <taxon>Autobranchia</taxon>
        <taxon>Heteroconchia</taxon>
        <taxon>Euheterodonta</taxon>
        <taxon>Imparidentia</taxon>
        <taxon>Neoheterodontei</taxon>
        <taxon>Myida</taxon>
        <taxon>Myoidea</taxon>
        <taxon>Myidae</taxon>
        <taxon>Mya</taxon>
    </lineage>
</organism>
<dbReference type="InterPro" id="IPR035076">
    <property type="entry name" value="Toxin/TOLIP"/>
</dbReference>
<evidence type="ECO:0000313" key="2">
    <source>
        <dbReference type="EMBL" id="WAR15891.1"/>
    </source>
</evidence>
<name>A0ABY7F512_MYAAR</name>
<dbReference type="EMBL" id="CP111021">
    <property type="protein sequence ID" value="WAR15891.1"/>
    <property type="molecule type" value="Genomic_DNA"/>
</dbReference>
<dbReference type="Proteomes" id="UP001164746">
    <property type="component" value="Chromosome 10"/>
</dbReference>
<gene>
    <name evidence="2" type="ORF">MAR_030485</name>
</gene>